<dbReference type="Proteomes" id="UP000020492">
    <property type="component" value="Unassembled WGS sequence"/>
</dbReference>
<feature type="region of interest" description="Disordered" evidence="1">
    <location>
        <begin position="105"/>
        <end position="137"/>
    </location>
</feature>
<organism evidence="2 3">
    <name type="scientific">Deinococcus phoenicis</name>
    <dbReference type="NCBI Taxonomy" id="1476583"/>
    <lineage>
        <taxon>Bacteria</taxon>
        <taxon>Thermotogati</taxon>
        <taxon>Deinococcota</taxon>
        <taxon>Deinococci</taxon>
        <taxon>Deinococcales</taxon>
        <taxon>Deinococcaceae</taxon>
        <taxon>Deinococcus</taxon>
    </lineage>
</organism>
<dbReference type="EMBL" id="JHAC01000094">
    <property type="protein sequence ID" value="EYB66289.1"/>
    <property type="molecule type" value="Genomic_DNA"/>
</dbReference>
<accession>A0A016QKH0</accession>
<proteinExistence type="predicted"/>
<comment type="caution">
    <text evidence="2">The sequence shown here is derived from an EMBL/GenBank/DDBJ whole genome shotgun (WGS) entry which is preliminary data.</text>
</comment>
<dbReference type="PATRIC" id="fig|1476583.3.peg.3719"/>
<name>A0A016QKH0_9DEIO</name>
<dbReference type="RefSeq" id="WP_034361177.1">
    <property type="nucleotide sequence ID" value="NZ_JHAC01000094.1"/>
</dbReference>
<evidence type="ECO:0000313" key="3">
    <source>
        <dbReference type="Proteomes" id="UP000020492"/>
    </source>
</evidence>
<protein>
    <submittedName>
        <fullName evidence="2">Uncharacterized protein</fullName>
    </submittedName>
</protein>
<evidence type="ECO:0000256" key="1">
    <source>
        <dbReference type="SAM" id="MobiDB-lite"/>
    </source>
</evidence>
<reference evidence="2 3" key="1">
    <citation type="submission" date="2014-03" db="EMBL/GenBank/DDBJ databases">
        <title>Draft genome sequence of Deinococcus phoenicis 1P10ME.</title>
        <authorList>
            <person name="Stepanov V.G."/>
            <person name="Vaishampayan P."/>
            <person name="Venkateswaran K."/>
            <person name="Fox G.E."/>
        </authorList>
    </citation>
    <scope>NUCLEOTIDE SEQUENCE [LARGE SCALE GENOMIC DNA]</scope>
    <source>
        <strain evidence="2 3">1P10ME</strain>
    </source>
</reference>
<dbReference type="AlphaFoldDB" id="A0A016QKH0"/>
<sequence length="137" mass="14106">MNTHAISAALQNRIGNVLTVSGLKAAAKAAAQLAKDLLPGATGVEKAAYAERWLLLAVEEYDNKIPVLGKWLDLPLADRLEAAAVRAAVAWGYAAIESGEAVTDPIDPASLSGGTIGTPTTDADFGPSMGDVPPGRR</sequence>
<gene>
    <name evidence="2" type="ORF">DEIPH_ctg145orf0001</name>
</gene>
<evidence type="ECO:0000313" key="2">
    <source>
        <dbReference type="EMBL" id="EYB66289.1"/>
    </source>
</evidence>
<keyword evidence="3" id="KW-1185">Reference proteome</keyword>